<evidence type="ECO:0008006" key="8">
    <source>
        <dbReference type="Google" id="ProtNLM"/>
    </source>
</evidence>
<evidence type="ECO:0000313" key="7">
    <source>
        <dbReference type="Proteomes" id="UP000234904"/>
    </source>
</evidence>
<proteinExistence type="predicted"/>
<evidence type="ECO:0000256" key="3">
    <source>
        <dbReference type="ARBA" id="ARBA00022989"/>
    </source>
</evidence>
<feature type="transmembrane region" description="Helical" evidence="5">
    <location>
        <begin position="77"/>
        <end position="98"/>
    </location>
</feature>
<dbReference type="InterPro" id="IPR036640">
    <property type="entry name" value="ABC1_TM_sf"/>
</dbReference>
<feature type="transmembrane region" description="Helical" evidence="5">
    <location>
        <begin position="17"/>
        <end position="39"/>
    </location>
</feature>
<keyword evidence="2 5" id="KW-0812">Transmembrane</keyword>
<comment type="caution">
    <text evidence="6">The sequence shown here is derived from an EMBL/GenBank/DDBJ whole genome shotgun (WGS) entry which is preliminary data.</text>
</comment>
<organism evidence="6 7">
    <name type="scientific">Gardnerella pickettii</name>
    <dbReference type="NCBI Taxonomy" id="2914924"/>
    <lineage>
        <taxon>Bacteria</taxon>
        <taxon>Bacillati</taxon>
        <taxon>Actinomycetota</taxon>
        <taxon>Actinomycetes</taxon>
        <taxon>Bifidobacteriales</taxon>
        <taxon>Bifidobacteriaceae</taxon>
        <taxon>Gardnerella</taxon>
    </lineage>
</organism>
<dbReference type="Gene3D" id="1.20.1560.10">
    <property type="entry name" value="ABC transporter type 1, transmembrane domain"/>
    <property type="match status" value="1"/>
</dbReference>
<evidence type="ECO:0000256" key="5">
    <source>
        <dbReference type="SAM" id="Phobius"/>
    </source>
</evidence>
<evidence type="ECO:0000256" key="4">
    <source>
        <dbReference type="ARBA" id="ARBA00023136"/>
    </source>
</evidence>
<comment type="subcellular location">
    <subcellularLocation>
        <location evidence="1">Cell membrane</location>
        <topology evidence="1">Multi-pass membrane protein</topology>
    </subcellularLocation>
</comment>
<feature type="transmembrane region" description="Helical" evidence="5">
    <location>
        <begin position="51"/>
        <end position="71"/>
    </location>
</feature>
<gene>
    <name evidence="6" type="ORF">CYJ70_04190</name>
</gene>
<reference evidence="6 7" key="1">
    <citation type="submission" date="2017-12" db="EMBL/GenBank/DDBJ databases">
        <title>Phylogenetic diversity of female urinary microbiome.</title>
        <authorList>
            <person name="Thomas-White K."/>
            <person name="Wolfe A.J."/>
        </authorList>
    </citation>
    <scope>NUCLEOTIDE SEQUENCE [LARGE SCALE GENOMIC DNA]</scope>
    <source>
        <strain evidence="6 7">UMB0833</strain>
    </source>
</reference>
<evidence type="ECO:0000256" key="1">
    <source>
        <dbReference type="ARBA" id="ARBA00004651"/>
    </source>
</evidence>
<sequence>MFAIASRPLFGLGVKDYVLVVVVCACLRCLTLVASFAGLDLHHAHLHKAGLSMSVGMILSIIPAIVLLSYFSVQIAIFASVICLLIVFVIPGLFSLSLKSFINKVHLDQKMVELEVDDVELGLQEVLAFRQGDYCVKRVVDSMRKLAQQRVRLSRKVGRMQAILMSVSLIGIANAIMLVSSTIHPLVTKNPQWNVVYAVMAIIILISLIQQVLNIVIRRIPWVVDINHAAQS</sequence>
<feature type="transmembrane region" description="Helical" evidence="5">
    <location>
        <begin position="195"/>
        <end position="217"/>
    </location>
</feature>
<accession>A0ABX4SHS8</accession>
<dbReference type="SUPFAM" id="SSF90123">
    <property type="entry name" value="ABC transporter transmembrane region"/>
    <property type="match status" value="1"/>
</dbReference>
<evidence type="ECO:0000256" key="2">
    <source>
        <dbReference type="ARBA" id="ARBA00022692"/>
    </source>
</evidence>
<protein>
    <recommendedName>
        <fullName evidence="8">ABC transporter ATP-binding protein</fullName>
    </recommendedName>
</protein>
<dbReference type="Proteomes" id="UP000234904">
    <property type="component" value="Unassembled WGS sequence"/>
</dbReference>
<keyword evidence="3 5" id="KW-1133">Transmembrane helix</keyword>
<name>A0ABX4SHS8_9BIFI</name>
<evidence type="ECO:0000313" key="6">
    <source>
        <dbReference type="EMBL" id="PKZ54760.1"/>
    </source>
</evidence>
<feature type="transmembrane region" description="Helical" evidence="5">
    <location>
        <begin position="162"/>
        <end position="183"/>
    </location>
</feature>
<dbReference type="EMBL" id="PKJE01000002">
    <property type="protein sequence ID" value="PKZ54760.1"/>
    <property type="molecule type" value="Genomic_DNA"/>
</dbReference>
<keyword evidence="4 5" id="KW-0472">Membrane</keyword>
<keyword evidence="7" id="KW-1185">Reference proteome</keyword>